<dbReference type="EMBL" id="CP002299">
    <property type="protein sequence ID" value="ADP81933.1"/>
    <property type="molecule type" value="Genomic_DNA"/>
</dbReference>
<keyword evidence="3" id="KW-1185">Reference proteome</keyword>
<name>E3J5I9_PSEI1</name>
<sequence length="154" mass="16360">MSNQENWADVFISQLMYPALEVLVNTVLLGLSTYYVVHAFNDNVSLGARTAAVTLIPLIVVTYLVKNLRQPLARAASAGSPRVTFALTTVVGFSAFLVLRQSTSLALDGFVLSLVFSALIGVRASLQEDRRISYLFGAALGGLLAVATIGLPGT</sequence>
<evidence type="ECO:0000256" key="1">
    <source>
        <dbReference type="SAM" id="Phobius"/>
    </source>
</evidence>
<feature type="transmembrane region" description="Helical" evidence="1">
    <location>
        <begin position="134"/>
        <end position="153"/>
    </location>
</feature>
<dbReference type="AlphaFoldDB" id="E3J5I9"/>
<dbReference type="OrthoDB" id="9832181at2"/>
<keyword evidence="1" id="KW-0472">Membrane</keyword>
<keyword evidence="1" id="KW-0812">Transmembrane</keyword>
<dbReference type="InParanoid" id="E3J5I9"/>
<feature type="transmembrane region" description="Helical" evidence="1">
    <location>
        <begin position="20"/>
        <end position="40"/>
    </location>
</feature>
<dbReference type="Proteomes" id="UP000002484">
    <property type="component" value="Chromosome"/>
</dbReference>
<feature type="transmembrane region" description="Helical" evidence="1">
    <location>
        <begin position="77"/>
        <end position="99"/>
    </location>
</feature>
<feature type="transmembrane region" description="Helical" evidence="1">
    <location>
        <begin position="105"/>
        <end position="122"/>
    </location>
</feature>
<accession>E3J5I9</accession>
<feature type="transmembrane region" description="Helical" evidence="1">
    <location>
        <begin position="46"/>
        <end position="65"/>
    </location>
</feature>
<evidence type="ECO:0000313" key="3">
    <source>
        <dbReference type="Proteomes" id="UP000002484"/>
    </source>
</evidence>
<reference evidence="2 3" key="1">
    <citation type="submission" date="2010-10" db="EMBL/GenBank/DDBJ databases">
        <title>Complete sequence of Frankia sp. EuI1c.</title>
        <authorList>
            <consortium name="US DOE Joint Genome Institute"/>
            <person name="Lucas S."/>
            <person name="Copeland A."/>
            <person name="Lapidus A."/>
            <person name="Cheng J.-F."/>
            <person name="Bruce D."/>
            <person name="Goodwin L."/>
            <person name="Pitluck S."/>
            <person name="Chertkov O."/>
            <person name="Detter J.C."/>
            <person name="Han C."/>
            <person name="Tapia R."/>
            <person name="Land M."/>
            <person name="Hauser L."/>
            <person name="Jeffries C."/>
            <person name="Kyrpides N."/>
            <person name="Ivanova N."/>
            <person name="Mikhailova N."/>
            <person name="Beauchemin N."/>
            <person name="Sen A."/>
            <person name="Sur S.A."/>
            <person name="Gtari M."/>
            <person name="Wall L."/>
            <person name="Tisa L."/>
            <person name="Woyke T."/>
        </authorList>
    </citation>
    <scope>NUCLEOTIDE SEQUENCE [LARGE SCALE GENOMIC DNA]</scope>
    <source>
        <strain evidence="3">DSM 45817 / CECT 9037 / EuI1c</strain>
    </source>
</reference>
<keyword evidence="1" id="KW-1133">Transmembrane helix</keyword>
<evidence type="ECO:0000313" key="2">
    <source>
        <dbReference type="EMBL" id="ADP81933.1"/>
    </source>
</evidence>
<dbReference type="RefSeq" id="WP_013425051.1">
    <property type="nucleotide sequence ID" value="NC_014666.1"/>
</dbReference>
<proteinExistence type="predicted"/>
<organism evidence="2 3">
    <name type="scientific">Pseudofrankia inefficax (strain DSM 45817 / CECT 9037 / DDB 130130 / EuI1c)</name>
    <name type="common">Frankia inefficax</name>
    <dbReference type="NCBI Taxonomy" id="298654"/>
    <lineage>
        <taxon>Bacteria</taxon>
        <taxon>Bacillati</taxon>
        <taxon>Actinomycetota</taxon>
        <taxon>Actinomycetes</taxon>
        <taxon>Frankiales</taxon>
        <taxon>Frankiaceae</taxon>
        <taxon>Pseudofrankia</taxon>
    </lineage>
</organism>
<protein>
    <submittedName>
        <fullName evidence="2">Uncharacterized protein</fullName>
    </submittedName>
</protein>
<dbReference type="KEGG" id="fri:FraEuI1c_3927"/>
<gene>
    <name evidence="2" type="ordered locus">FraEuI1c_3927</name>
</gene>
<dbReference type="HOGENOM" id="CLU_1701684_0_0_11"/>